<dbReference type="GO" id="GO:0005886">
    <property type="term" value="C:plasma membrane"/>
    <property type="evidence" value="ECO:0007669"/>
    <property type="project" value="UniProtKB-SubCell"/>
</dbReference>
<accession>A0A6L7IU69</accession>
<proteinExistence type="predicted"/>
<name>A0A6L7IU69_9ACTN</name>
<dbReference type="Pfam" id="PF12730">
    <property type="entry name" value="ABC2_membrane_4"/>
    <property type="match status" value="1"/>
</dbReference>
<protein>
    <submittedName>
        <fullName evidence="1">ABC transporter permease</fullName>
    </submittedName>
</protein>
<gene>
    <name evidence="1" type="ORF">GS424_013005</name>
</gene>
<evidence type="ECO:0000313" key="2">
    <source>
        <dbReference type="Proteomes" id="UP000478463"/>
    </source>
</evidence>
<dbReference type="KEGG" id="egd:GS424_013005"/>
<dbReference type="EMBL" id="CP063310">
    <property type="protein sequence ID" value="QOS67431.1"/>
    <property type="molecule type" value="Genomic_DNA"/>
</dbReference>
<dbReference type="AlphaFoldDB" id="A0A6L7IU69"/>
<dbReference type="Proteomes" id="UP000478463">
    <property type="component" value="Chromosome"/>
</dbReference>
<sequence length="257" mass="27476">MMLNYVKSEWYRIVHGRELYLFTGALCAIVLAGNVLLWVMSTTPDFPYATVRFSMSNLISMLTLLFFMAGLLVWVLFADDRKDGTFKNAIVHGCSRRDLFVGKCLVATALGLCVMAVVLAVYVGSAVLLLEGSTEAVFILLKGVAAALPFTVACIVLGVAVCSTLPKTIAAFLVWLAIVSIVPGVLGVIGMGVEPVARLASWLPANFFSSEVAINQSGLAQFLWDTPAGLAKCMIAGFSGIVVFGVAGLWRANRAEL</sequence>
<evidence type="ECO:0000313" key="1">
    <source>
        <dbReference type="EMBL" id="QOS67431.1"/>
    </source>
</evidence>
<reference evidence="1 2" key="1">
    <citation type="submission" date="2020-10" db="EMBL/GenBank/DDBJ databases">
        <title>Eggerthella sp. nov., isolated from human feces.</title>
        <authorList>
            <person name="Yajun G."/>
        </authorList>
    </citation>
    <scope>NUCLEOTIDE SEQUENCE [LARGE SCALE GENOMIC DNA]</scope>
    <source>
        <strain evidence="1 2">HF-1101</strain>
    </source>
</reference>
<dbReference type="GO" id="GO:0140359">
    <property type="term" value="F:ABC-type transporter activity"/>
    <property type="evidence" value="ECO:0007669"/>
    <property type="project" value="InterPro"/>
</dbReference>
<organism evidence="1 2">
    <name type="scientific">Eggerthella guodeyinii</name>
    <dbReference type="NCBI Taxonomy" id="2690837"/>
    <lineage>
        <taxon>Bacteria</taxon>
        <taxon>Bacillati</taxon>
        <taxon>Actinomycetota</taxon>
        <taxon>Coriobacteriia</taxon>
        <taxon>Eggerthellales</taxon>
        <taxon>Eggerthellaceae</taxon>
        <taxon>Eggerthella</taxon>
    </lineage>
</organism>